<name>A0A5V0BA86_SALEN</name>
<organism evidence="1">
    <name type="scientific">Salmonella enteritidis</name>
    <dbReference type="NCBI Taxonomy" id="149539"/>
    <lineage>
        <taxon>Bacteria</taxon>
        <taxon>Pseudomonadati</taxon>
        <taxon>Pseudomonadota</taxon>
        <taxon>Gammaproteobacteria</taxon>
        <taxon>Enterobacterales</taxon>
        <taxon>Enterobacteriaceae</taxon>
        <taxon>Salmonella</taxon>
    </lineage>
</organism>
<proteinExistence type="predicted"/>
<dbReference type="AlphaFoldDB" id="A0A5V0BA86"/>
<dbReference type="EMBL" id="AAGVVM010000036">
    <property type="protein sequence ID" value="EBS5459468.1"/>
    <property type="molecule type" value="Genomic_DNA"/>
</dbReference>
<evidence type="ECO:0000313" key="1">
    <source>
        <dbReference type="EMBL" id="EBS5459468.1"/>
    </source>
</evidence>
<accession>A0A5V0BA86</accession>
<comment type="caution">
    <text evidence="1">The sequence shown here is derived from an EMBL/GenBank/DDBJ whole genome shotgun (WGS) entry which is preliminary data.</text>
</comment>
<gene>
    <name evidence="1" type="ORF">DUU06_17555</name>
</gene>
<protein>
    <submittedName>
        <fullName evidence="1">Uncharacterized protein</fullName>
    </submittedName>
</protein>
<sequence length="177" mass="19810">MLQFIVVFFGTLVSVVTVNTFDHIGSQVSLISNANANAKAYVNILFQRQLFSYSFCRYAGQKCDADTLSIPRLYLPLPLAQGPVQQQLYTCYQELNNNGFVLLTGFEHDFLESKVGLLKAGQIVNAMMDSIATDVPLTVYTSRNKLMANDWKKINACVNEHVTVNDSFFLVSKYTGE</sequence>
<reference evidence="1" key="1">
    <citation type="submission" date="2018-07" db="EMBL/GenBank/DDBJ databases">
        <authorList>
            <person name="Ashton P.M."/>
            <person name="Dallman T."/>
            <person name="Nair S."/>
            <person name="De Pinna E."/>
            <person name="Peters T."/>
            <person name="Grant K."/>
        </authorList>
    </citation>
    <scope>NUCLEOTIDE SEQUENCE</scope>
    <source>
        <strain evidence="1">245081</strain>
    </source>
</reference>